<evidence type="ECO:0000313" key="2">
    <source>
        <dbReference type="Proteomes" id="UP000318017"/>
    </source>
</evidence>
<organism evidence="1 2">
    <name type="scientific">Aureliella helgolandensis</name>
    <dbReference type="NCBI Taxonomy" id="2527968"/>
    <lineage>
        <taxon>Bacteria</taxon>
        <taxon>Pseudomonadati</taxon>
        <taxon>Planctomycetota</taxon>
        <taxon>Planctomycetia</taxon>
        <taxon>Pirellulales</taxon>
        <taxon>Pirellulaceae</taxon>
        <taxon>Aureliella</taxon>
    </lineage>
</organism>
<sequence>MLPSTQDQWLFLTHIRGQARFGGVNGSEFTLADRSPARVVPLTSLLLDVAGWMWREKVYRG</sequence>
<dbReference type="Proteomes" id="UP000318017">
    <property type="component" value="Chromosome"/>
</dbReference>
<dbReference type="KEGG" id="ahel:Q31a_49020"/>
<gene>
    <name evidence="1" type="ORF">Q31a_49020</name>
</gene>
<dbReference type="AlphaFoldDB" id="A0A518GD90"/>
<protein>
    <submittedName>
        <fullName evidence="1">Uncharacterized protein</fullName>
    </submittedName>
</protein>
<accession>A0A518GD90</accession>
<keyword evidence="2" id="KW-1185">Reference proteome</keyword>
<proteinExistence type="predicted"/>
<evidence type="ECO:0000313" key="1">
    <source>
        <dbReference type="EMBL" id="QDV26528.1"/>
    </source>
</evidence>
<name>A0A518GD90_9BACT</name>
<dbReference type="EMBL" id="CP036298">
    <property type="protein sequence ID" value="QDV26528.1"/>
    <property type="molecule type" value="Genomic_DNA"/>
</dbReference>
<reference evidence="1 2" key="1">
    <citation type="submission" date="2019-02" db="EMBL/GenBank/DDBJ databases">
        <title>Deep-cultivation of Planctomycetes and their phenomic and genomic characterization uncovers novel biology.</title>
        <authorList>
            <person name="Wiegand S."/>
            <person name="Jogler M."/>
            <person name="Boedeker C."/>
            <person name="Pinto D."/>
            <person name="Vollmers J."/>
            <person name="Rivas-Marin E."/>
            <person name="Kohn T."/>
            <person name="Peeters S.H."/>
            <person name="Heuer A."/>
            <person name="Rast P."/>
            <person name="Oberbeckmann S."/>
            <person name="Bunk B."/>
            <person name="Jeske O."/>
            <person name="Meyerdierks A."/>
            <person name="Storesund J.E."/>
            <person name="Kallscheuer N."/>
            <person name="Luecker S."/>
            <person name="Lage O.M."/>
            <person name="Pohl T."/>
            <person name="Merkel B.J."/>
            <person name="Hornburger P."/>
            <person name="Mueller R.-W."/>
            <person name="Bruemmer F."/>
            <person name="Labrenz M."/>
            <person name="Spormann A.M."/>
            <person name="Op den Camp H."/>
            <person name="Overmann J."/>
            <person name="Amann R."/>
            <person name="Jetten M.S.M."/>
            <person name="Mascher T."/>
            <person name="Medema M.H."/>
            <person name="Devos D.P."/>
            <person name="Kaster A.-K."/>
            <person name="Ovreas L."/>
            <person name="Rohde M."/>
            <person name="Galperin M.Y."/>
            <person name="Jogler C."/>
        </authorList>
    </citation>
    <scope>NUCLEOTIDE SEQUENCE [LARGE SCALE GENOMIC DNA]</scope>
    <source>
        <strain evidence="1 2">Q31a</strain>
    </source>
</reference>